<reference evidence="10" key="2">
    <citation type="submission" date="2015-06" db="UniProtKB">
        <authorList>
            <consortium name="EnsemblMetazoa"/>
        </authorList>
    </citation>
    <scope>IDENTIFICATION</scope>
</reference>
<evidence type="ECO:0000256" key="8">
    <source>
        <dbReference type="SAM" id="Phobius"/>
    </source>
</evidence>
<keyword evidence="2" id="KW-0813">Transport</keyword>
<sequence length="174" mass="18456">LIEKLNVLYEKNWTTLVHEQLRRFEGSIVAATRNSHNTDSSNVHNGVMMLSAADNGLDNGRWSFSEALLYSISVITTIGHGNFTPKTSSGKIATILYALVGVPLMLICLSSLGGLLADALQCTYSRLCCTPSKSGEIVAGTGTGKAMAATTTTVSMQMTKIKPNNGNEISAATN</sequence>
<dbReference type="GO" id="GO:0005886">
    <property type="term" value="C:plasma membrane"/>
    <property type="evidence" value="ECO:0007669"/>
    <property type="project" value="TreeGrafter"/>
</dbReference>
<evidence type="ECO:0000256" key="7">
    <source>
        <dbReference type="ARBA" id="ARBA00023303"/>
    </source>
</evidence>
<dbReference type="EnsemblMetazoa" id="MESCA001097-RA">
    <property type="protein sequence ID" value="MESCA001097-PA"/>
    <property type="gene ID" value="MESCA001097"/>
</dbReference>
<keyword evidence="5" id="KW-0406">Ion transport</keyword>
<keyword evidence="11" id="KW-1185">Reference proteome</keyword>
<reference evidence="11" key="1">
    <citation type="submission" date="2013-02" db="EMBL/GenBank/DDBJ databases">
        <authorList>
            <person name="Hughes D."/>
        </authorList>
    </citation>
    <scope>NUCLEOTIDE SEQUENCE</scope>
    <source>
        <strain>Durham</strain>
        <strain evidence="11">NC isolate 2 -- Noor lab</strain>
    </source>
</reference>
<comment type="subcellular location">
    <subcellularLocation>
        <location evidence="1">Membrane</location>
        <topology evidence="1">Multi-pass membrane protein</topology>
    </subcellularLocation>
</comment>
<organism evidence="10 11">
    <name type="scientific">Megaselia scalaris</name>
    <name type="common">Humpbacked fly</name>
    <name type="synonym">Phora scalaris</name>
    <dbReference type="NCBI Taxonomy" id="36166"/>
    <lineage>
        <taxon>Eukaryota</taxon>
        <taxon>Metazoa</taxon>
        <taxon>Ecdysozoa</taxon>
        <taxon>Arthropoda</taxon>
        <taxon>Hexapoda</taxon>
        <taxon>Insecta</taxon>
        <taxon>Pterygota</taxon>
        <taxon>Neoptera</taxon>
        <taxon>Endopterygota</taxon>
        <taxon>Diptera</taxon>
        <taxon>Brachycera</taxon>
        <taxon>Muscomorpha</taxon>
        <taxon>Platypezoidea</taxon>
        <taxon>Phoridae</taxon>
        <taxon>Megaseliini</taxon>
        <taxon>Megaselia</taxon>
    </lineage>
</organism>
<dbReference type="Gene3D" id="1.10.287.70">
    <property type="match status" value="1"/>
</dbReference>
<evidence type="ECO:0000313" key="11">
    <source>
        <dbReference type="Proteomes" id="UP000015102"/>
    </source>
</evidence>
<dbReference type="OMA" id="SHSCCAS"/>
<accession>T1GCS7</accession>
<feature type="domain" description="Potassium channel" evidence="9">
    <location>
        <begin position="60"/>
        <end position="116"/>
    </location>
</feature>
<dbReference type="AlphaFoldDB" id="T1GCS7"/>
<dbReference type="InterPro" id="IPR013099">
    <property type="entry name" value="K_chnl_dom"/>
</dbReference>
<keyword evidence="3 8" id="KW-0812">Transmembrane</keyword>
<evidence type="ECO:0000256" key="3">
    <source>
        <dbReference type="ARBA" id="ARBA00022692"/>
    </source>
</evidence>
<evidence type="ECO:0000256" key="2">
    <source>
        <dbReference type="ARBA" id="ARBA00022448"/>
    </source>
</evidence>
<keyword evidence="6 8" id="KW-0472">Membrane</keyword>
<keyword evidence="4 8" id="KW-1133">Transmembrane helix</keyword>
<dbReference type="InterPro" id="IPR003280">
    <property type="entry name" value="2pore_dom_K_chnl"/>
</dbReference>
<proteinExistence type="predicted"/>
<feature type="transmembrane region" description="Helical" evidence="8">
    <location>
        <begin position="67"/>
        <end position="83"/>
    </location>
</feature>
<evidence type="ECO:0000256" key="4">
    <source>
        <dbReference type="ARBA" id="ARBA00022989"/>
    </source>
</evidence>
<evidence type="ECO:0000256" key="6">
    <source>
        <dbReference type="ARBA" id="ARBA00023136"/>
    </source>
</evidence>
<dbReference type="GO" id="GO:0015271">
    <property type="term" value="F:outward rectifier potassium channel activity"/>
    <property type="evidence" value="ECO:0007669"/>
    <property type="project" value="TreeGrafter"/>
</dbReference>
<dbReference type="GO" id="GO:0022841">
    <property type="term" value="F:potassium ion leak channel activity"/>
    <property type="evidence" value="ECO:0007669"/>
    <property type="project" value="TreeGrafter"/>
</dbReference>
<dbReference type="PANTHER" id="PTHR11003">
    <property type="entry name" value="POTASSIUM CHANNEL, SUBFAMILY K"/>
    <property type="match status" value="1"/>
</dbReference>
<dbReference type="STRING" id="36166.T1GCS7"/>
<protein>
    <recommendedName>
        <fullName evidence="9">Potassium channel domain-containing protein</fullName>
    </recommendedName>
</protein>
<evidence type="ECO:0000256" key="5">
    <source>
        <dbReference type="ARBA" id="ARBA00023065"/>
    </source>
</evidence>
<name>T1GCS7_MEGSC</name>
<dbReference type="HOGENOM" id="CLU_1543886_0_0_1"/>
<evidence type="ECO:0000259" key="9">
    <source>
        <dbReference type="Pfam" id="PF07885"/>
    </source>
</evidence>
<feature type="transmembrane region" description="Helical" evidence="8">
    <location>
        <begin position="95"/>
        <end position="117"/>
    </location>
</feature>
<dbReference type="PANTHER" id="PTHR11003:SF352">
    <property type="entry name" value="BCDNA.GH04802-RELATED"/>
    <property type="match status" value="1"/>
</dbReference>
<dbReference type="Proteomes" id="UP000015102">
    <property type="component" value="Unassembled WGS sequence"/>
</dbReference>
<evidence type="ECO:0000313" key="10">
    <source>
        <dbReference type="EnsemblMetazoa" id="MESCA001097-PA"/>
    </source>
</evidence>
<dbReference type="Pfam" id="PF07885">
    <property type="entry name" value="Ion_trans_2"/>
    <property type="match status" value="1"/>
</dbReference>
<dbReference type="EMBL" id="CAQQ02187370">
    <property type="status" value="NOT_ANNOTATED_CDS"/>
    <property type="molecule type" value="Genomic_DNA"/>
</dbReference>
<dbReference type="GO" id="GO:0030322">
    <property type="term" value="P:stabilization of membrane potential"/>
    <property type="evidence" value="ECO:0007669"/>
    <property type="project" value="TreeGrafter"/>
</dbReference>
<keyword evidence="7" id="KW-0407">Ion channel</keyword>
<evidence type="ECO:0000256" key="1">
    <source>
        <dbReference type="ARBA" id="ARBA00004141"/>
    </source>
</evidence>
<dbReference type="SUPFAM" id="SSF81324">
    <property type="entry name" value="Voltage-gated potassium channels"/>
    <property type="match status" value="1"/>
</dbReference>